<reference evidence="1" key="1">
    <citation type="submission" date="2023-03" db="EMBL/GenBank/DDBJ databases">
        <title>Massive genome expansion in bonnet fungi (Mycena s.s.) driven by repeated elements and novel gene families across ecological guilds.</title>
        <authorList>
            <consortium name="Lawrence Berkeley National Laboratory"/>
            <person name="Harder C.B."/>
            <person name="Miyauchi S."/>
            <person name="Viragh M."/>
            <person name="Kuo A."/>
            <person name="Thoen E."/>
            <person name="Andreopoulos B."/>
            <person name="Lu D."/>
            <person name="Skrede I."/>
            <person name="Drula E."/>
            <person name="Henrissat B."/>
            <person name="Morin E."/>
            <person name="Kohler A."/>
            <person name="Barry K."/>
            <person name="LaButti K."/>
            <person name="Morin E."/>
            <person name="Salamov A."/>
            <person name="Lipzen A."/>
            <person name="Mereny Z."/>
            <person name="Hegedus B."/>
            <person name="Baldrian P."/>
            <person name="Stursova M."/>
            <person name="Weitz H."/>
            <person name="Taylor A."/>
            <person name="Grigoriev I.V."/>
            <person name="Nagy L.G."/>
            <person name="Martin F."/>
            <person name="Kauserud H."/>
        </authorList>
    </citation>
    <scope>NUCLEOTIDE SEQUENCE</scope>
    <source>
        <strain evidence="1">9144</strain>
    </source>
</reference>
<evidence type="ECO:0000313" key="1">
    <source>
        <dbReference type="EMBL" id="KAJ7200781.1"/>
    </source>
</evidence>
<sequence>MAQPWLRQDFEHYVFAVTCHGQAKLEPAPAAAEPLRAALSSAGSARLNRLAELSQAAATLLHGVGDAAADGVDVWGMLRHRLQLHASTAPFLRAHSITVSLDDSIPSRCARSHSPALALARGPGPQPQPPPLEHDVRREPVAAVRHAARLRAAAAATAVRRLPNAELKYASIGAGVQLIYRQLLPPPPYAVYPTPSMGLLYAFSYSHLLKTLVGSESHSRIGAGCRAEGV</sequence>
<comment type="caution">
    <text evidence="1">The sequence shown here is derived from an EMBL/GenBank/DDBJ whole genome shotgun (WGS) entry which is preliminary data.</text>
</comment>
<evidence type="ECO:0000313" key="2">
    <source>
        <dbReference type="Proteomes" id="UP001219525"/>
    </source>
</evidence>
<protein>
    <submittedName>
        <fullName evidence="1">Uncharacterized protein</fullName>
    </submittedName>
</protein>
<accession>A0AAD6V622</accession>
<proteinExistence type="predicted"/>
<organism evidence="1 2">
    <name type="scientific">Mycena pura</name>
    <dbReference type="NCBI Taxonomy" id="153505"/>
    <lineage>
        <taxon>Eukaryota</taxon>
        <taxon>Fungi</taxon>
        <taxon>Dikarya</taxon>
        <taxon>Basidiomycota</taxon>
        <taxon>Agaricomycotina</taxon>
        <taxon>Agaricomycetes</taxon>
        <taxon>Agaricomycetidae</taxon>
        <taxon>Agaricales</taxon>
        <taxon>Marasmiineae</taxon>
        <taxon>Mycenaceae</taxon>
        <taxon>Mycena</taxon>
    </lineage>
</organism>
<name>A0AAD6V622_9AGAR</name>
<dbReference type="Proteomes" id="UP001219525">
    <property type="component" value="Unassembled WGS sequence"/>
</dbReference>
<dbReference type="AlphaFoldDB" id="A0AAD6V622"/>
<gene>
    <name evidence="1" type="ORF">GGX14DRAFT_400389</name>
</gene>
<dbReference type="EMBL" id="JARJCW010000061">
    <property type="protein sequence ID" value="KAJ7200781.1"/>
    <property type="molecule type" value="Genomic_DNA"/>
</dbReference>
<keyword evidence="2" id="KW-1185">Reference proteome</keyword>